<dbReference type="RefSeq" id="WP_184558308.1">
    <property type="nucleotide sequence ID" value="NZ_BAAARS010000002.1"/>
</dbReference>
<feature type="compositionally biased region" description="Basic and acidic residues" evidence="1">
    <location>
        <begin position="36"/>
        <end position="46"/>
    </location>
</feature>
<accession>A0A7W9WFJ7</accession>
<comment type="caution">
    <text evidence="2">The sequence shown here is derived from an EMBL/GenBank/DDBJ whole genome shotgun (WGS) entry which is preliminary data.</text>
</comment>
<evidence type="ECO:0000313" key="2">
    <source>
        <dbReference type="EMBL" id="MBB6075741.1"/>
    </source>
</evidence>
<sequence>MKAQADADEDLNRASSVVSTIVRAFTDARPGPAERGPGRRAGDRAISRSCGGPATKIHCAADGNRRPLVFVLTAGPPAMRPL</sequence>
<dbReference type="EMBL" id="JACHGV010000002">
    <property type="protein sequence ID" value="MBB6075741.1"/>
    <property type="molecule type" value="Genomic_DNA"/>
</dbReference>
<dbReference type="Proteomes" id="UP000591537">
    <property type="component" value="Unassembled WGS sequence"/>
</dbReference>
<proteinExistence type="predicted"/>
<dbReference type="AlphaFoldDB" id="A0A7W9WFJ7"/>
<feature type="region of interest" description="Disordered" evidence="1">
    <location>
        <begin position="28"/>
        <end position="54"/>
    </location>
</feature>
<protein>
    <submittedName>
        <fullName evidence="2">Uncharacterized protein</fullName>
    </submittedName>
</protein>
<name>A0A7W9WFJ7_9ACTN</name>
<keyword evidence="3" id="KW-1185">Reference proteome</keyword>
<organism evidence="2 3">
    <name type="scientific">Streptomyces paradoxus</name>
    <dbReference type="NCBI Taxonomy" id="66375"/>
    <lineage>
        <taxon>Bacteria</taxon>
        <taxon>Bacillati</taxon>
        <taxon>Actinomycetota</taxon>
        <taxon>Actinomycetes</taxon>
        <taxon>Kitasatosporales</taxon>
        <taxon>Streptomycetaceae</taxon>
        <taxon>Streptomyces</taxon>
    </lineage>
</organism>
<evidence type="ECO:0000313" key="3">
    <source>
        <dbReference type="Proteomes" id="UP000591537"/>
    </source>
</evidence>
<evidence type="ECO:0000256" key="1">
    <source>
        <dbReference type="SAM" id="MobiDB-lite"/>
    </source>
</evidence>
<reference evidence="2 3" key="1">
    <citation type="submission" date="2020-08" db="EMBL/GenBank/DDBJ databases">
        <title>Genomic Encyclopedia of Type Strains, Phase IV (KMG-IV): sequencing the most valuable type-strain genomes for metagenomic binning, comparative biology and taxonomic classification.</title>
        <authorList>
            <person name="Goeker M."/>
        </authorList>
    </citation>
    <scope>NUCLEOTIDE SEQUENCE [LARGE SCALE GENOMIC DNA]</scope>
    <source>
        <strain evidence="2 3">DSM 43350</strain>
    </source>
</reference>
<gene>
    <name evidence="2" type="ORF">HNR57_001629</name>
</gene>